<reference evidence="2 3" key="1">
    <citation type="journal article" date="2021" name="Nat. Plants">
        <title>The Taxus genome provides insights into paclitaxel biosynthesis.</title>
        <authorList>
            <person name="Xiong X."/>
            <person name="Gou J."/>
            <person name="Liao Q."/>
            <person name="Li Y."/>
            <person name="Zhou Q."/>
            <person name="Bi G."/>
            <person name="Li C."/>
            <person name="Du R."/>
            <person name="Wang X."/>
            <person name="Sun T."/>
            <person name="Guo L."/>
            <person name="Liang H."/>
            <person name="Lu P."/>
            <person name="Wu Y."/>
            <person name="Zhang Z."/>
            <person name="Ro D.K."/>
            <person name="Shang Y."/>
            <person name="Huang S."/>
            <person name="Yan J."/>
        </authorList>
    </citation>
    <scope>NUCLEOTIDE SEQUENCE [LARGE SCALE GENOMIC DNA]</scope>
    <source>
        <strain evidence="2">Ta-2019</strain>
    </source>
</reference>
<dbReference type="Proteomes" id="UP000824469">
    <property type="component" value="Unassembled WGS sequence"/>
</dbReference>
<evidence type="ECO:0000313" key="2">
    <source>
        <dbReference type="EMBL" id="KAH9294510.1"/>
    </source>
</evidence>
<sequence>STSMFTETERSRLGASLGQQSTEKARGLLNSHNFLEPFLNMVRESGFRGLLMEDLMAGSTSPGNLS</sequence>
<feature type="non-terminal residue" evidence="2">
    <location>
        <position position="1"/>
    </location>
</feature>
<dbReference type="EMBL" id="JAHRHJ020000047">
    <property type="protein sequence ID" value="KAH9294510.1"/>
    <property type="molecule type" value="Genomic_DNA"/>
</dbReference>
<keyword evidence="3" id="KW-1185">Reference proteome</keyword>
<proteinExistence type="predicted"/>
<name>A0AA38C5P1_TAXCH</name>
<evidence type="ECO:0000256" key="1">
    <source>
        <dbReference type="SAM" id="MobiDB-lite"/>
    </source>
</evidence>
<organism evidence="2 3">
    <name type="scientific">Taxus chinensis</name>
    <name type="common">Chinese yew</name>
    <name type="synonym">Taxus wallichiana var. chinensis</name>
    <dbReference type="NCBI Taxonomy" id="29808"/>
    <lineage>
        <taxon>Eukaryota</taxon>
        <taxon>Viridiplantae</taxon>
        <taxon>Streptophyta</taxon>
        <taxon>Embryophyta</taxon>
        <taxon>Tracheophyta</taxon>
        <taxon>Spermatophyta</taxon>
        <taxon>Pinopsida</taxon>
        <taxon>Pinidae</taxon>
        <taxon>Conifers II</taxon>
        <taxon>Cupressales</taxon>
        <taxon>Taxaceae</taxon>
        <taxon>Taxus</taxon>
    </lineage>
</organism>
<dbReference type="AlphaFoldDB" id="A0AA38C5P1"/>
<feature type="non-terminal residue" evidence="2">
    <location>
        <position position="66"/>
    </location>
</feature>
<gene>
    <name evidence="2" type="ORF">KI387_040287</name>
</gene>
<accession>A0AA38C5P1</accession>
<feature type="region of interest" description="Disordered" evidence="1">
    <location>
        <begin position="1"/>
        <end position="22"/>
    </location>
</feature>
<protein>
    <submittedName>
        <fullName evidence="2">Uncharacterized protein</fullName>
    </submittedName>
</protein>
<evidence type="ECO:0000313" key="3">
    <source>
        <dbReference type="Proteomes" id="UP000824469"/>
    </source>
</evidence>
<comment type="caution">
    <text evidence="2">The sequence shown here is derived from an EMBL/GenBank/DDBJ whole genome shotgun (WGS) entry which is preliminary data.</text>
</comment>